<reference evidence="2 3" key="1">
    <citation type="submission" date="2016-10" db="EMBL/GenBank/DDBJ databases">
        <authorList>
            <person name="Varghese N."/>
            <person name="Submissions S."/>
        </authorList>
    </citation>
    <scope>NUCLEOTIDE SEQUENCE [LARGE SCALE GENOMIC DNA]</scope>
    <source>
        <strain evidence="2 3">DSM 21619</strain>
    </source>
</reference>
<evidence type="ECO:0000259" key="1">
    <source>
        <dbReference type="Pfam" id="PF13175"/>
    </source>
</evidence>
<dbReference type="AlphaFoldDB" id="A0AAX2EJN7"/>
<dbReference type="EMBL" id="FOCD01000006">
    <property type="protein sequence ID" value="SEO06430.1"/>
    <property type="molecule type" value="Genomic_DNA"/>
</dbReference>
<feature type="domain" description="Endonuclease GajA/Old nuclease/RecF-like AAA" evidence="1">
    <location>
        <begin position="27"/>
        <end position="351"/>
    </location>
</feature>
<dbReference type="Pfam" id="PF13175">
    <property type="entry name" value="AAA_15"/>
    <property type="match status" value="1"/>
</dbReference>
<dbReference type="InterPro" id="IPR051396">
    <property type="entry name" value="Bact_Antivir_Def_Nuclease"/>
</dbReference>
<evidence type="ECO:0000313" key="2">
    <source>
        <dbReference type="EMBL" id="SEO06430.1"/>
    </source>
</evidence>
<evidence type="ECO:0000313" key="3">
    <source>
        <dbReference type="Proteomes" id="UP000199735"/>
    </source>
</evidence>
<dbReference type="InterPro" id="IPR027417">
    <property type="entry name" value="P-loop_NTPase"/>
</dbReference>
<dbReference type="RefSeq" id="WP_093881503.1">
    <property type="nucleotide sequence ID" value="NZ_FOCD01000006.1"/>
</dbReference>
<organism evidence="2 3">
    <name type="scientific">Terribacillus saccharophilus</name>
    <dbReference type="NCBI Taxonomy" id="361277"/>
    <lineage>
        <taxon>Bacteria</taxon>
        <taxon>Bacillati</taxon>
        <taxon>Bacillota</taxon>
        <taxon>Bacilli</taxon>
        <taxon>Bacillales</taxon>
        <taxon>Bacillaceae</taxon>
        <taxon>Terribacillus</taxon>
    </lineage>
</organism>
<dbReference type="Proteomes" id="UP000199735">
    <property type="component" value="Unassembled WGS sequence"/>
</dbReference>
<gene>
    <name evidence="2" type="ORF">SAMN04489762_3392</name>
</gene>
<proteinExistence type="predicted"/>
<protein>
    <submittedName>
        <fullName evidence="2">AAA domain-containing protein, putative AbiEii toxin, Type IV TA system</fullName>
    </submittedName>
</protein>
<comment type="caution">
    <text evidence="2">The sequence shown here is derived from an EMBL/GenBank/DDBJ whole genome shotgun (WGS) entry which is preliminary data.</text>
</comment>
<dbReference type="PANTHER" id="PTHR43581">
    <property type="entry name" value="ATP/GTP PHOSPHATASE"/>
    <property type="match status" value="1"/>
</dbReference>
<dbReference type="Gene3D" id="3.40.50.300">
    <property type="entry name" value="P-loop containing nucleotide triphosphate hydrolases"/>
    <property type="match status" value="1"/>
</dbReference>
<accession>A0AAX2EJN7</accession>
<sequence length="636" mass="74796">MDYYIKEQDLSSKSFIVREYGRETLENLSKVNILVGSNNSGKSRFLRNLASMNEISFRPSEYDYREIQKLISSFKFELASIINKYNANAFGAYTIQSLRQTYDPWIHEGEDPFTEYNQMMKSLENMESRHDNISWLDYSNPTKEEDAANMYKEVMDLLWSFRDENHSFLPDDDVNLKIKFKRTYIPTLRGLRGYSSEDLYEIRTKDDYFKDVNIDGFSIHTGLNLYEEVTDLLLGSVSDRRKIADFQKFLGDSFFDKKPVTLTPDRELKVLKVQIGNETEKKIYELGDGIQSLIILTFPLFKHKGENLLLFIEEPELYLHPGMQRKFIEIVLQDEQFRGHQVFITTHSNHFLDMTLDMERISVYKFRKYFAEQEDFEQPLEEIDAQFEVTNVSNEDSSVLQELGVKNSAVLLSNCTIWVEGITDRFYIRRFLKVFQEFHPDLDFKEDVHYSFVEYSGANITHWSFLDKDGTDADEDHTSMNAEKVCSTLFLISDKDGEDKRGRQEQLKEVLEERYYCLECLEIENILTVDTLKNVIAEYEKTTSLEQPLEHLKKDEFTQEEYKNEKLGDFINSLFYDEEPRKRKRKGSYAAESGTIANKLDFCKRAIKHINTYDDLSEEARLLCENLYGFIKANNL</sequence>
<dbReference type="SUPFAM" id="SSF52540">
    <property type="entry name" value="P-loop containing nucleoside triphosphate hydrolases"/>
    <property type="match status" value="1"/>
</dbReference>
<dbReference type="InterPro" id="IPR041685">
    <property type="entry name" value="AAA_GajA/Old/RecF-like"/>
</dbReference>
<dbReference type="PANTHER" id="PTHR43581:SF4">
    <property type="entry name" value="ATP_GTP PHOSPHATASE"/>
    <property type="match status" value="1"/>
</dbReference>
<name>A0AAX2EJN7_9BACI</name>